<name>A0ABQ4SFT1_9HYPH</name>
<evidence type="ECO:0000313" key="2">
    <source>
        <dbReference type="EMBL" id="GJE00531.1"/>
    </source>
</evidence>
<reference evidence="2" key="1">
    <citation type="journal article" date="2021" name="Front. Microbiol.">
        <title>Comprehensive Comparative Genomics and Phenotyping of Methylobacterium Species.</title>
        <authorList>
            <person name="Alessa O."/>
            <person name="Ogura Y."/>
            <person name="Fujitani Y."/>
            <person name="Takami H."/>
            <person name="Hayashi T."/>
            <person name="Sahin N."/>
            <person name="Tani A."/>
        </authorList>
    </citation>
    <scope>NUCLEOTIDE SEQUENCE</scope>
    <source>
        <strain evidence="2">DSM 17168</strain>
    </source>
</reference>
<dbReference type="InterPro" id="IPR013423">
    <property type="entry name" value="CHP02594"/>
</dbReference>
<dbReference type="EMBL" id="BPQQ01000028">
    <property type="protein sequence ID" value="GJE00531.1"/>
    <property type="molecule type" value="Genomic_DNA"/>
</dbReference>
<dbReference type="RefSeq" id="WP_238235417.1">
    <property type="nucleotide sequence ID" value="NZ_BPQQ01000028.1"/>
</dbReference>
<reference evidence="2" key="2">
    <citation type="submission" date="2021-08" db="EMBL/GenBank/DDBJ databases">
        <authorList>
            <person name="Tani A."/>
            <person name="Ola A."/>
            <person name="Ogura Y."/>
            <person name="Katsura K."/>
            <person name="Hayashi T."/>
        </authorList>
    </citation>
    <scope>NUCLEOTIDE SEQUENCE</scope>
    <source>
        <strain evidence="2">DSM 17168</strain>
    </source>
</reference>
<dbReference type="SUPFAM" id="SSF47090">
    <property type="entry name" value="PGBD-like"/>
    <property type="match status" value="1"/>
</dbReference>
<dbReference type="NCBIfam" id="TIGR02594">
    <property type="entry name" value="TIGR02594 family protein"/>
    <property type="match status" value="1"/>
</dbReference>
<feature type="domain" description="Peptidoglycan binding-like" evidence="1">
    <location>
        <begin position="3"/>
        <end position="57"/>
    </location>
</feature>
<keyword evidence="3" id="KW-1185">Reference proteome</keyword>
<evidence type="ECO:0000259" key="1">
    <source>
        <dbReference type="Pfam" id="PF01471"/>
    </source>
</evidence>
<organism evidence="2 3">
    <name type="scientific">Methylobacterium isbiliense</name>
    <dbReference type="NCBI Taxonomy" id="315478"/>
    <lineage>
        <taxon>Bacteria</taxon>
        <taxon>Pseudomonadati</taxon>
        <taxon>Pseudomonadota</taxon>
        <taxon>Alphaproteobacteria</taxon>
        <taxon>Hyphomicrobiales</taxon>
        <taxon>Methylobacteriaceae</taxon>
        <taxon>Methylobacterium</taxon>
    </lineage>
</organism>
<dbReference type="InterPro" id="IPR036366">
    <property type="entry name" value="PGBDSf"/>
</dbReference>
<dbReference type="InterPro" id="IPR036365">
    <property type="entry name" value="PGBD-like_sf"/>
</dbReference>
<proteinExistence type="predicted"/>
<dbReference type="Pfam" id="PF01471">
    <property type="entry name" value="PG_binding_1"/>
    <property type="match status" value="1"/>
</dbReference>
<dbReference type="Gene3D" id="1.10.101.10">
    <property type="entry name" value="PGBD-like superfamily/PGBD"/>
    <property type="match status" value="1"/>
</dbReference>
<dbReference type="InterPro" id="IPR002477">
    <property type="entry name" value="Peptidoglycan-bd-like"/>
</dbReference>
<comment type="caution">
    <text evidence="2">The sequence shown here is derived from an EMBL/GenBank/DDBJ whole genome shotgun (WGS) entry which is preliminary data.</text>
</comment>
<protein>
    <recommendedName>
        <fullName evidence="1">Peptidoglycan binding-like domain-containing protein</fullName>
    </recommendedName>
</protein>
<dbReference type="Proteomes" id="UP001055153">
    <property type="component" value="Unassembled WGS sequence"/>
</dbReference>
<gene>
    <name evidence="2" type="ORF">GMJLKIPL_2454</name>
</gene>
<accession>A0ABQ4SFT1</accession>
<evidence type="ECO:0000313" key="3">
    <source>
        <dbReference type="Proteomes" id="UP001055153"/>
    </source>
</evidence>
<sequence length="232" mass="23857">MVVTEIQRALIARGYDLGPGGADGDAGPKTIAAVTAFQRAAGLVADGIAGPLTQAALQKVDVTERRNPVERPGWLVLAEAELGVKEGAGAANNPRVVKLFADAGFPGIKQDSVAWCAAAVGAMLARAGFKPSGSLAARSYEAWGVGIKEPVLGCIATKRRGNSSWQGHVFFVVGANKDTVFGLGGNQSDAWTIAAFKRSEITSFRWPAGLPLCADAKLPTTIAGAKAGVSEA</sequence>